<reference evidence="3" key="1">
    <citation type="journal article" date="2014" name="Int. J. Syst. Evol. Microbiol.">
        <title>Complete genome sequence of Corynebacterium casei LMG S-19264T (=DSM 44701T), isolated from a smear-ripened cheese.</title>
        <authorList>
            <consortium name="US DOE Joint Genome Institute (JGI-PGF)"/>
            <person name="Walter F."/>
            <person name="Albersmeier A."/>
            <person name="Kalinowski J."/>
            <person name="Ruckert C."/>
        </authorList>
    </citation>
    <scope>NUCLEOTIDE SEQUENCE</scope>
    <source>
        <strain evidence="3">CGMCC 4.7679</strain>
    </source>
</reference>
<keyword evidence="4" id="KW-1185">Reference proteome</keyword>
<dbReference type="PANTHER" id="PTHR44154:SF1">
    <property type="entry name" value="QUINONE OXIDOREDUCTASE"/>
    <property type="match status" value="1"/>
</dbReference>
<gene>
    <name evidence="3" type="ORF">GCM10017566_05380</name>
</gene>
<dbReference type="SUPFAM" id="SSF50129">
    <property type="entry name" value="GroES-like"/>
    <property type="match status" value="1"/>
</dbReference>
<dbReference type="InterPro" id="IPR020843">
    <property type="entry name" value="ER"/>
</dbReference>
<name>A0A8H9INC6_9PSEU</name>
<dbReference type="Pfam" id="PF13602">
    <property type="entry name" value="ADH_zinc_N_2"/>
    <property type="match status" value="1"/>
</dbReference>
<dbReference type="SMART" id="SM00829">
    <property type="entry name" value="PKS_ER"/>
    <property type="match status" value="1"/>
</dbReference>
<dbReference type="InterPro" id="IPR011032">
    <property type="entry name" value="GroES-like_sf"/>
</dbReference>
<dbReference type="RefSeq" id="WP_145933462.1">
    <property type="nucleotide sequence ID" value="NZ_BNAV01000001.1"/>
</dbReference>
<dbReference type="OrthoDB" id="9787435at2"/>
<accession>A0A8H9INC6</accession>
<dbReference type="PANTHER" id="PTHR44154">
    <property type="entry name" value="QUINONE OXIDOREDUCTASE"/>
    <property type="match status" value="1"/>
</dbReference>
<dbReference type="InterPro" id="IPR013154">
    <property type="entry name" value="ADH-like_N"/>
</dbReference>
<dbReference type="Gene3D" id="3.40.50.720">
    <property type="entry name" value="NAD(P)-binding Rossmann-like Domain"/>
    <property type="match status" value="1"/>
</dbReference>
<reference evidence="3" key="2">
    <citation type="submission" date="2020-09" db="EMBL/GenBank/DDBJ databases">
        <authorList>
            <person name="Sun Q."/>
            <person name="Zhou Y."/>
        </authorList>
    </citation>
    <scope>NUCLEOTIDE SEQUENCE</scope>
    <source>
        <strain evidence="3">CGMCC 4.7679</strain>
    </source>
</reference>
<evidence type="ECO:0000259" key="2">
    <source>
        <dbReference type="SMART" id="SM00829"/>
    </source>
</evidence>
<proteinExistence type="predicted"/>
<sequence>MRAIGLDTFGGPEVLRAFDLPVPAVGPGEIRIRVAAATVNPADLVFRAGARSDALGTRTPPHVPGMEAAGTVGAAGEGVPFAPGDRVMAIVSPFDSPTGAYAEQVVVPAEQAVVIPADLDFAGAATLPMNGMTAALALEALGLEKGATLGVTGAAGAVGGLVVQLARAAGLVVLADAAPADAERVRALGADHVVERGDAVAAHLRAVQPDGVDGLVDCAVQDELVDAAIRDGGALACVRPRRTSPGRGIERHHVLVTRDRGRSDLLERVRDLAAAGALRPLDTRVRDAAEASAAHDELARGGVRGRIVLRF</sequence>
<evidence type="ECO:0000313" key="4">
    <source>
        <dbReference type="Proteomes" id="UP000658656"/>
    </source>
</evidence>
<evidence type="ECO:0000256" key="1">
    <source>
        <dbReference type="ARBA" id="ARBA00022857"/>
    </source>
</evidence>
<dbReference type="Gene3D" id="3.90.180.10">
    <property type="entry name" value="Medium-chain alcohol dehydrogenases, catalytic domain"/>
    <property type="match status" value="1"/>
</dbReference>
<dbReference type="GO" id="GO:0016491">
    <property type="term" value="F:oxidoreductase activity"/>
    <property type="evidence" value="ECO:0007669"/>
    <property type="project" value="InterPro"/>
</dbReference>
<protein>
    <submittedName>
        <fullName evidence="3">Zinc-binding alcohol dehydrogenase</fullName>
    </submittedName>
</protein>
<evidence type="ECO:0000313" key="3">
    <source>
        <dbReference type="EMBL" id="GHF35481.1"/>
    </source>
</evidence>
<dbReference type="Proteomes" id="UP000658656">
    <property type="component" value="Unassembled WGS sequence"/>
</dbReference>
<keyword evidence="1" id="KW-0521">NADP</keyword>
<comment type="caution">
    <text evidence="3">The sequence shown here is derived from an EMBL/GenBank/DDBJ whole genome shotgun (WGS) entry which is preliminary data.</text>
</comment>
<dbReference type="EMBL" id="BNAV01000001">
    <property type="protein sequence ID" value="GHF35481.1"/>
    <property type="molecule type" value="Genomic_DNA"/>
</dbReference>
<feature type="domain" description="Enoyl reductase (ER)" evidence="2">
    <location>
        <begin position="10"/>
        <end position="309"/>
    </location>
</feature>
<dbReference type="Pfam" id="PF08240">
    <property type="entry name" value="ADH_N"/>
    <property type="match status" value="1"/>
</dbReference>
<dbReference type="SUPFAM" id="SSF51735">
    <property type="entry name" value="NAD(P)-binding Rossmann-fold domains"/>
    <property type="match status" value="1"/>
</dbReference>
<dbReference type="AlphaFoldDB" id="A0A8H9INC6"/>
<dbReference type="InterPro" id="IPR051603">
    <property type="entry name" value="Zinc-ADH_QOR/CCCR"/>
</dbReference>
<organism evidence="3 4">
    <name type="scientific">Amycolatopsis bartoniae</name>
    <dbReference type="NCBI Taxonomy" id="941986"/>
    <lineage>
        <taxon>Bacteria</taxon>
        <taxon>Bacillati</taxon>
        <taxon>Actinomycetota</taxon>
        <taxon>Actinomycetes</taxon>
        <taxon>Pseudonocardiales</taxon>
        <taxon>Pseudonocardiaceae</taxon>
        <taxon>Amycolatopsis</taxon>
    </lineage>
</organism>
<dbReference type="CDD" id="cd05289">
    <property type="entry name" value="MDR_like_2"/>
    <property type="match status" value="1"/>
</dbReference>
<dbReference type="InterPro" id="IPR036291">
    <property type="entry name" value="NAD(P)-bd_dom_sf"/>
</dbReference>